<keyword evidence="2" id="KW-1185">Reference proteome</keyword>
<evidence type="ECO:0000313" key="1">
    <source>
        <dbReference type="EMBL" id="EFM02209.1"/>
    </source>
</evidence>
<name>E0NRS1_9BACT</name>
<proteinExistence type="predicted"/>
<organism evidence="1 2">
    <name type="scientific">Hoylesella marshii DSM 16973 = JCM 13450</name>
    <dbReference type="NCBI Taxonomy" id="862515"/>
    <lineage>
        <taxon>Bacteria</taxon>
        <taxon>Pseudomonadati</taxon>
        <taxon>Bacteroidota</taxon>
        <taxon>Bacteroidia</taxon>
        <taxon>Bacteroidales</taxon>
        <taxon>Prevotellaceae</taxon>
        <taxon>Hoylesella</taxon>
    </lineage>
</organism>
<protein>
    <submittedName>
        <fullName evidence="1">Uncharacterized protein</fullName>
    </submittedName>
</protein>
<evidence type="ECO:0000313" key="2">
    <source>
        <dbReference type="Proteomes" id="UP000004394"/>
    </source>
</evidence>
<gene>
    <name evidence="1" type="ORF">HMPREF0658_0872</name>
</gene>
<dbReference type="BioCyc" id="PMAR862515-HMP:GMOO-887-MONOMER"/>
<dbReference type="STRING" id="862515.HMPREF0658_0872"/>
<dbReference type="EMBL" id="AEEI01000027">
    <property type="protein sequence ID" value="EFM02209.1"/>
    <property type="molecule type" value="Genomic_DNA"/>
</dbReference>
<reference evidence="1" key="1">
    <citation type="submission" date="2010-07" db="EMBL/GenBank/DDBJ databases">
        <authorList>
            <person name="Muzny D."/>
            <person name="Qin X."/>
            <person name="Deng J."/>
            <person name="Jiang H."/>
            <person name="Liu Y."/>
            <person name="Qu J."/>
            <person name="Song X.-Z."/>
            <person name="Zhang L."/>
            <person name="Thornton R."/>
            <person name="Coyle M."/>
            <person name="Francisco L."/>
            <person name="Jackson L."/>
            <person name="Javaid M."/>
            <person name="Korchina V."/>
            <person name="Kovar C."/>
            <person name="Mata R."/>
            <person name="Mathew T."/>
            <person name="Ngo R."/>
            <person name="Nguyen L."/>
            <person name="Nguyen N."/>
            <person name="Okwuonu G."/>
            <person name="Ongeri F."/>
            <person name="Pham C."/>
            <person name="Simmons D."/>
            <person name="Wilczek-Boney K."/>
            <person name="Hale W."/>
            <person name="Jakkamsetti A."/>
            <person name="Pham P."/>
            <person name="Ruth R."/>
            <person name="San Lucas F."/>
            <person name="Warren J."/>
            <person name="Zhang J."/>
            <person name="Zhao Z."/>
            <person name="Zhou C."/>
            <person name="Zhu D."/>
            <person name="Lee S."/>
            <person name="Bess C."/>
            <person name="Blankenburg K."/>
            <person name="Forbes L."/>
            <person name="Fu Q."/>
            <person name="Gubbala S."/>
            <person name="Hirani K."/>
            <person name="Jayaseelan J.C."/>
            <person name="Lara F."/>
            <person name="Munidasa M."/>
            <person name="Palculict T."/>
            <person name="Patil S."/>
            <person name="Pu L.-L."/>
            <person name="Saada N."/>
            <person name="Tang L."/>
            <person name="Weissenberger G."/>
            <person name="Zhu Y."/>
            <person name="Hemphill L."/>
            <person name="Shang Y."/>
            <person name="Youmans B."/>
            <person name="Ayvaz T."/>
            <person name="Ross M."/>
            <person name="Santibanez J."/>
            <person name="Aqrawi P."/>
            <person name="Gross S."/>
            <person name="Joshi V."/>
            <person name="Fowler G."/>
            <person name="Nazareth L."/>
            <person name="Reid J."/>
            <person name="Worley K."/>
            <person name="Petrosino J."/>
            <person name="Highlander S."/>
            <person name="Gibbs R."/>
        </authorList>
    </citation>
    <scope>NUCLEOTIDE SEQUENCE [LARGE SCALE GENOMIC DNA]</scope>
    <source>
        <strain evidence="1">DSM 16973</strain>
    </source>
</reference>
<dbReference type="AlphaFoldDB" id="E0NRS1"/>
<comment type="caution">
    <text evidence="1">The sequence shown here is derived from an EMBL/GenBank/DDBJ whole genome shotgun (WGS) entry which is preliminary data.</text>
</comment>
<dbReference type="Proteomes" id="UP000004394">
    <property type="component" value="Unassembled WGS sequence"/>
</dbReference>
<sequence length="54" mass="6134">MVLSTGNTFHIYQQKSEWYASSRRVPLYVCIYKGVSFMLPASVAPHGTLSLRNQ</sequence>
<accession>E0NRS1</accession>
<dbReference type="HOGENOM" id="CLU_3046574_0_0_10"/>